<keyword evidence="9" id="KW-0408">Iron</keyword>
<dbReference type="Pfam" id="PF05730">
    <property type="entry name" value="CFEM"/>
    <property type="match status" value="1"/>
</dbReference>
<dbReference type="PANTHER" id="PTHR37928">
    <property type="entry name" value="CFEM DOMAIN PROTEIN (AFU_ORTHOLOGUE AFUA_6G14090)"/>
    <property type="match status" value="1"/>
</dbReference>
<evidence type="ECO:0000256" key="4">
    <source>
        <dbReference type="ARBA" id="ARBA00022475"/>
    </source>
</evidence>
<keyword evidence="7" id="KW-0479">Metal-binding</keyword>
<evidence type="ECO:0000256" key="6">
    <source>
        <dbReference type="ARBA" id="ARBA00022617"/>
    </source>
</evidence>
<evidence type="ECO:0000256" key="2">
    <source>
        <dbReference type="ARBA" id="ARBA00004613"/>
    </source>
</evidence>
<dbReference type="GO" id="GO:0046872">
    <property type="term" value="F:metal ion binding"/>
    <property type="evidence" value="ECO:0007669"/>
    <property type="project" value="UniProtKB-KW"/>
</dbReference>
<dbReference type="Proteomes" id="UP000559256">
    <property type="component" value="Unassembled WGS sequence"/>
</dbReference>
<protein>
    <recommendedName>
        <fullName evidence="15">CFEM domain-containing protein</fullName>
    </recommendedName>
</protein>
<dbReference type="OrthoDB" id="3065412at2759"/>
<evidence type="ECO:0000256" key="10">
    <source>
        <dbReference type="ARBA" id="ARBA00023136"/>
    </source>
</evidence>
<keyword evidence="10" id="KW-0472">Membrane</keyword>
<evidence type="ECO:0000256" key="7">
    <source>
        <dbReference type="ARBA" id="ARBA00022723"/>
    </source>
</evidence>
<dbReference type="GO" id="GO:0005886">
    <property type="term" value="C:plasma membrane"/>
    <property type="evidence" value="ECO:0007669"/>
    <property type="project" value="UniProtKB-SubCell"/>
</dbReference>
<sequence>MRFSTVFVCSALAALASATPATHSFQSRALPNCAVSCVTENNPSACSATDNVCLCNNKEFLYTTTNCIENACAHADITSGLEEVKAICGSVGVPLTFPISI</sequence>
<evidence type="ECO:0000256" key="13">
    <source>
        <dbReference type="ARBA" id="ARBA00023288"/>
    </source>
</evidence>
<proteinExistence type="inferred from homology"/>
<evidence type="ECO:0000256" key="3">
    <source>
        <dbReference type="ARBA" id="ARBA00010031"/>
    </source>
</evidence>
<organism evidence="16 17">
    <name type="scientific">Tetrapyrgos nigripes</name>
    <dbReference type="NCBI Taxonomy" id="182062"/>
    <lineage>
        <taxon>Eukaryota</taxon>
        <taxon>Fungi</taxon>
        <taxon>Dikarya</taxon>
        <taxon>Basidiomycota</taxon>
        <taxon>Agaricomycotina</taxon>
        <taxon>Agaricomycetes</taxon>
        <taxon>Agaricomycetidae</taxon>
        <taxon>Agaricales</taxon>
        <taxon>Marasmiineae</taxon>
        <taxon>Marasmiaceae</taxon>
        <taxon>Tetrapyrgos</taxon>
    </lineage>
</organism>
<keyword evidence="4" id="KW-1003">Cell membrane</keyword>
<keyword evidence="13" id="KW-0449">Lipoprotein</keyword>
<comment type="similarity">
    <text evidence="3">Belongs to the RBT5 family.</text>
</comment>
<dbReference type="EMBL" id="JAACJM010000176">
    <property type="protein sequence ID" value="KAF5340448.1"/>
    <property type="molecule type" value="Genomic_DNA"/>
</dbReference>
<feature type="signal peptide" evidence="14">
    <location>
        <begin position="1"/>
        <end position="18"/>
    </location>
</feature>
<evidence type="ECO:0000256" key="14">
    <source>
        <dbReference type="SAM" id="SignalP"/>
    </source>
</evidence>
<evidence type="ECO:0000256" key="1">
    <source>
        <dbReference type="ARBA" id="ARBA00004609"/>
    </source>
</evidence>
<dbReference type="PROSITE" id="PS52012">
    <property type="entry name" value="CFEM"/>
    <property type="match status" value="1"/>
</dbReference>
<comment type="caution">
    <text evidence="16">The sequence shown here is derived from an EMBL/GenBank/DDBJ whole genome shotgun (WGS) entry which is preliminary data.</text>
</comment>
<evidence type="ECO:0000256" key="5">
    <source>
        <dbReference type="ARBA" id="ARBA00022525"/>
    </source>
</evidence>
<evidence type="ECO:0000313" key="16">
    <source>
        <dbReference type="EMBL" id="KAF5340448.1"/>
    </source>
</evidence>
<accession>A0A8H5CGQ0</accession>
<dbReference type="InterPro" id="IPR051735">
    <property type="entry name" value="CFEM_domain"/>
</dbReference>
<dbReference type="InterPro" id="IPR008427">
    <property type="entry name" value="Extracellular_membr_CFEM_dom"/>
</dbReference>
<name>A0A8H5CGQ0_9AGAR</name>
<keyword evidence="12" id="KW-0325">Glycoprotein</keyword>
<dbReference type="PANTHER" id="PTHR37928:SF2">
    <property type="entry name" value="GPI ANCHORED CFEM DOMAIN PROTEIN (AFU_ORTHOLOGUE AFUA_6G10580)"/>
    <property type="match status" value="1"/>
</dbReference>
<dbReference type="AlphaFoldDB" id="A0A8H5CGQ0"/>
<dbReference type="GO" id="GO:0005576">
    <property type="term" value="C:extracellular region"/>
    <property type="evidence" value="ECO:0007669"/>
    <property type="project" value="UniProtKB-SubCell"/>
</dbReference>
<evidence type="ECO:0000256" key="8">
    <source>
        <dbReference type="ARBA" id="ARBA00022729"/>
    </source>
</evidence>
<evidence type="ECO:0000256" key="9">
    <source>
        <dbReference type="ARBA" id="ARBA00023004"/>
    </source>
</evidence>
<dbReference type="SMART" id="SM00747">
    <property type="entry name" value="CFEM"/>
    <property type="match status" value="1"/>
</dbReference>
<feature type="chain" id="PRO_5034408955" description="CFEM domain-containing protein" evidence="14">
    <location>
        <begin position="19"/>
        <end position="101"/>
    </location>
</feature>
<reference evidence="16 17" key="1">
    <citation type="journal article" date="2020" name="ISME J.">
        <title>Uncovering the hidden diversity of litter-decomposition mechanisms in mushroom-forming fungi.</title>
        <authorList>
            <person name="Floudas D."/>
            <person name="Bentzer J."/>
            <person name="Ahren D."/>
            <person name="Johansson T."/>
            <person name="Persson P."/>
            <person name="Tunlid A."/>
        </authorList>
    </citation>
    <scope>NUCLEOTIDE SEQUENCE [LARGE SCALE GENOMIC DNA]</scope>
    <source>
        <strain evidence="16 17">CBS 291.85</strain>
    </source>
</reference>
<evidence type="ECO:0000256" key="12">
    <source>
        <dbReference type="ARBA" id="ARBA00023180"/>
    </source>
</evidence>
<feature type="domain" description="CFEM" evidence="15">
    <location>
        <begin position="4"/>
        <end position="101"/>
    </location>
</feature>
<keyword evidence="6" id="KW-0349">Heme</keyword>
<keyword evidence="8 14" id="KW-0732">Signal</keyword>
<comment type="subcellular location">
    <subcellularLocation>
        <location evidence="1">Cell membrane</location>
        <topology evidence="1">Lipid-anchor</topology>
        <topology evidence="1">GPI-anchor</topology>
    </subcellularLocation>
    <subcellularLocation>
        <location evidence="2">Secreted</location>
    </subcellularLocation>
</comment>
<keyword evidence="11" id="KW-1015">Disulfide bond</keyword>
<evidence type="ECO:0000313" key="17">
    <source>
        <dbReference type="Proteomes" id="UP000559256"/>
    </source>
</evidence>
<keyword evidence="17" id="KW-1185">Reference proteome</keyword>
<evidence type="ECO:0000256" key="11">
    <source>
        <dbReference type="ARBA" id="ARBA00023157"/>
    </source>
</evidence>
<evidence type="ECO:0000259" key="15">
    <source>
        <dbReference type="PROSITE" id="PS52012"/>
    </source>
</evidence>
<gene>
    <name evidence="16" type="ORF">D9758_013554</name>
</gene>
<keyword evidence="5" id="KW-0964">Secreted</keyword>